<accession>A6DL88</accession>
<dbReference type="AlphaFoldDB" id="A6DL88"/>
<evidence type="ECO:0008006" key="3">
    <source>
        <dbReference type="Google" id="ProtNLM"/>
    </source>
</evidence>
<evidence type="ECO:0000313" key="2">
    <source>
        <dbReference type="Proteomes" id="UP000004947"/>
    </source>
</evidence>
<dbReference type="InterPro" id="IPR013078">
    <property type="entry name" value="His_Pase_superF_clade-1"/>
</dbReference>
<dbReference type="eggNOG" id="COG2062">
    <property type="taxonomic scope" value="Bacteria"/>
</dbReference>
<name>A6DL88_9BACT</name>
<reference evidence="1 2" key="1">
    <citation type="journal article" date="2010" name="J. Bacteriol.">
        <title>Genome sequence of Lentisphaera araneosa HTCC2155T, the type species of the order Lentisphaerales in the phylum Lentisphaerae.</title>
        <authorList>
            <person name="Thrash J.C."/>
            <person name="Cho J.C."/>
            <person name="Vergin K.L."/>
            <person name="Morris R.M."/>
            <person name="Giovannoni S.J."/>
        </authorList>
    </citation>
    <scope>NUCLEOTIDE SEQUENCE [LARGE SCALE GENOMIC DNA]</scope>
    <source>
        <strain evidence="1 2">HTCC2155</strain>
    </source>
</reference>
<dbReference type="InterPro" id="IPR029033">
    <property type="entry name" value="His_PPase_superfam"/>
</dbReference>
<dbReference type="Gene3D" id="3.40.50.1240">
    <property type="entry name" value="Phosphoglycerate mutase-like"/>
    <property type="match status" value="1"/>
</dbReference>
<keyword evidence="2" id="KW-1185">Reference proteome</keyword>
<gene>
    <name evidence="1" type="ORF">LNTAR_20828</name>
</gene>
<sequence>MLELIILRHAHAGEALTDFDRPLRGKGREEALQVGKVFEEKNIFPDYALVSPAARTIETYDLASQNWPNCPIVQPRSIYNGSLNSLLEALSEIPEGVQRAIIVAHNPGVSFLAEELNQAHDYLGFSPADWCYMSLNIEKWEDIHPTCATVISYA</sequence>
<dbReference type="SUPFAM" id="SSF53254">
    <property type="entry name" value="Phosphoglycerate mutase-like"/>
    <property type="match status" value="1"/>
</dbReference>
<proteinExistence type="predicted"/>
<comment type="caution">
    <text evidence="1">The sequence shown here is derived from an EMBL/GenBank/DDBJ whole genome shotgun (WGS) entry which is preliminary data.</text>
</comment>
<dbReference type="Proteomes" id="UP000004947">
    <property type="component" value="Unassembled WGS sequence"/>
</dbReference>
<evidence type="ECO:0000313" key="1">
    <source>
        <dbReference type="EMBL" id="EDM27690.1"/>
    </source>
</evidence>
<dbReference type="EMBL" id="ABCK01000008">
    <property type="protein sequence ID" value="EDM27690.1"/>
    <property type="molecule type" value="Genomic_DNA"/>
</dbReference>
<dbReference type="STRING" id="313628.LNTAR_20828"/>
<dbReference type="RefSeq" id="WP_007278648.1">
    <property type="nucleotide sequence ID" value="NZ_ABCK01000008.1"/>
</dbReference>
<organism evidence="1 2">
    <name type="scientific">Lentisphaera araneosa HTCC2155</name>
    <dbReference type="NCBI Taxonomy" id="313628"/>
    <lineage>
        <taxon>Bacteria</taxon>
        <taxon>Pseudomonadati</taxon>
        <taxon>Lentisphaerota</taxon>
        <taxon>Lentisphaeria</taxon>
        <taxon>Lentisphaerales</taxon>
        <taxon>Lentisphaeraceae</taxon>
        <taxon>Lentisphaera</taxon>
    </lineage>
</organism>
<dbReference type="CDD" id="cd07067">
    <property type="entry name" value="HP_PGM_like"/>
    <property type="match status" value="1"/>
</dbReference>
<protein>
    <recommendedName>
        <fullName evidence="3">Phosphohistidine phosphatase</fullName>
    </recommendedName>
</protein>
<dbReference type="OrthoDB" id="9810154at2"/>
<dbReference type="SMART" id="SM00855">
    <property type="entry name" value="PGAM"/>
    <property type="match status" value="1"/>
</dbReference>